<dbReference type="SUPFAM" id="SSF82866">
    <property type="entry name" value="Multidrug efflux transporter AcrB transmembrane domain"/>
    <property type="match status" value="2"/>
</dbReference>
<dbReference type="SUPFAM" id="SSF82714">
    <property type="entry name" value="Multidrug efflux transporter AcrB TolC docking domain, DN and DC subdomains"/>
    <property type="match status" value="2"/>
</dbReference>
<dbReference type="PRINTS" id="PR00702">
    <property type="entry name" value="ACRIFLAVINRP"/>
</dbReference>
<feature type="transmembrane region" description="Helical" evidence="1">
    <location>
        <begin position="386"/>
        <end position="410"/>
    </location>
</feature>
<keyword evidence="1" id="KW-0472">Membrane</keyword>
<dbReference type="Gene3D" id="3.30.70.1430">
    <property type="entry name" value="Multidrug efflux transporter AcrB pore domain"/>
    <property type="match status" value="2"/>
</dbReference>
<protein>
    <submittedName>
        <fullName evidence="2">Efflux RND transporter permease subunit</fullName>
    </submittedName>
</protein>
<reference evidence="2" key="1">
    <citation type="journal article" date="2020" name="mSystems">
        <title>Genome- and Community-Level Interaction Insights into Carbon Utilization and Element Cycling Functions of Hydrothermarchaeota in Hydrothermal Sediment.</title>
        <authorList>
            <person name="Zhou Z."/>
            <person name="Liu Y."/>
            <person name="Xu W."/>
            <person name="Pan J."/>
            <person name="Luo Z.H."/>
            <person name="Li M."/>
        </authorList>
    </citation>
    <scope>NUCLEOTIDE SEQUENCE [LARGE SCALE GENOMIC DNA]</scope>
    <source>
        <strain evidence="2">HyVt-577</strain>
    </source>
</reference>
<feature type="transmembrane region" description="Helical" evidence="1">
    <location>
        <begin position="333"/>
        <end position="352"/>
    </location>
</feature>
<dbReference type="InterPro" id="IPR027463">
    <property type="entry name" value="AcrB_DN_DC_subdom"/>
</dbReference>
<organism evidence="2">
    <name type="scientific">Caldithrix abyssi</name>
    <dbReference type="NCBI Taxonomy" id="187145"/>
    <lineage>
        <taxon>Bacteria</taxon>
        <taxon>Pseudomonadati</taxon>
        <taxon>Calditrichota</taxon>
        <taxon>Calditrichia</taxon>
        <taxon>Calditrichales</taxon>
        <taxon>Calditrichaceae</taxon>
        <taxon>Caldithrix</taxon>
    </lineage>
</organism>
<sequence length="1017" mass="111783">MKLTEVSIKNSVGTALITIMLVVLGGYALVGIPVSFWPEFVAPTLIVIAPYPGVGPEEIEERIAKPLEEELSTIDGLDELETTCSDGLCKIAARFDWGMDFDETKIKVQEQTNKARSRFPRQALEPKVLQVQDFIPPGIELAFTSEKRSLGEVRDFIENKIKNRFLRLSEVATTQIKGGYESHIAVKVLPEKLYAYGLTLGQIAGRIAAENKDVSAGKIETDFKNRFVRIQGRYRDVEQLGEMTIAIVNGAAIRLKDVARVTFEPKEKLSVTHLNGKEIVGLAIREKNGGNTVAMCNQVKDELERVRKILPADIQVRIIRDQSLFIVSAIRTVVQNAFIGSLLAAVIILLFFGSLRNTLIIALSIPISIITTFILVSALGLSINTISLGGLALGVGMIVDSSIVVIENIFRHMQQNKKDRLNTIIEATQEVGLAISSSTLTSIVVFLPLAFLVGLAAVLLGELALTVVFALSISVVVALTVVPALSHKLMVVHEKATGIRKIFSFWQKWFEKITAGYKPVLRFCLRHRLLILFGALLIFAASIVLIVPQLDMELLPSINEGEFNVDLELPAGTRLDITRQTAEQVEEYLLKQKEIEQTYTTIGQSPIIGETKSNMASVIVRVKKVYVAEIKNIMERVRNYCNTLPAVQTVVKQVTSTAGMKTEPVNVRLGGSDLQVLEEIGQRAVKAISAIPGVVNLKSTIQQGLPEYQFKIDRIKADQLGIDYNDIITGLRQSLLGSAVSRFSAYGEEYDITLKVADTHLRTINDLLALPVRSRRGFTVPLSTVAHAELGQAPAQIKRYDQVRVVEIKADVQGRSRRAVLDEVHQKMDQLHLPSDYFITYGGMSRGIRDSFTSLANALMIAIFLVYVVMGTQFNSFIHPFTIAFSIPLAIIGVLGGLWLFGSAISTNAFLGSIMLVGIVVNNGILLIDFIRQLRRRGLEKEEAIVEGAATRLRPVVITSLTTIFGMLPIAFGFGEGGEALRPLGAVVVGGLATSTFLTLFIVPVVYSLMDRLTRSH</sequence>
<feature type="transmembrane region" description="Helical" evidence="1">
    <location>
        <begin position="952"/>
        <end position="972"/>
    </location>
</feature>
<comment type="caution">
    <text evidence="2">The sequence shown here is derived from an EMBL/GenBank/DDBJ whole genome shotgun (WGS) entry which is preliminary data.</text>
</comment>
<feature type="transmembrane region" description="Helical" evidence="1">
    <location>
        <begin position="359"/>
        <end position="380"/>
    </location>
</feature>
<dbReference type="PANTHER" id="PTHR32063:SF0">
    <property type="entry name" value="SWARMING MOTILITY PROTEIN SWRC"/>
    <property type="match status" value="1"/>
</dbReference>
<keyword evidence="1" id="KW-0812">Transmembrane</keyword>
<dbReference type="Gene3D" id="3.30.70.1440">
    <property type="entry name" value="Multidrug efflux transporter AcrB pore domain"/>
    <property type="match status" value="1"/>
</dbReference>
<gene>
    <name evidence="2" type="ORF">ENK44_08625</name>
</gene>
<dbReference type="Gene3D" id="3.30.2090.10">
    <property type="entry name" value="Multidrug efflux transporter AcrB TolC docking domain, DN and DC subdomains"/>
    <property type="match status" value="2"/>
</dbReference>
<accession>A0A7V4U0H1</accession>
<feature type="transmembrane region" description="Helical" evidence="1">
    <location>
        <begin position="881"/>
        <end position="902"/>
    </location>
</feature>
<keyword evidence="1" id="KW-1133">Transmembrane helix</keyword>
<feature type="transmembrane region" description="Helical" evidence="1">
    <location>
        <begin position="908"/>
        <end position="931"/>
    </location>
</feature>
<feature type="transmembrane region" description="Helical" evidence="1">
    <location>
        <begin position="12"/>
        <end position="37"/>
    </location>
</feature>
<dbReference type="AlphaFoldDB" id="A0A7V4U0H1"/>
<dbReference type="GO" id="GO:0005886">
    <property type="term" value="C:plasma membrane"/>
    <property type="evidence" value="ECO:0007669"/>
    <property type="project" value="TreeGrafter"/>
</dbReference>
<dbReference type="GO" id="GO:0042910">
    <property type="term" value="F:xenobiotic transmembrane transporter activity"/>
    <property type="evidence" value="ECO:0007669"/>
    <property type="project" value="TreeGrafter"/>
</dbReference>
<dbReference type="SUPFAM" id="SSF82693">
    <property type="entry name" value="Multidrug efflux transporter AcrB pore domain, PN1, PN2, PC1 and PC2 subdomains"/>
    <property type="match status" value="3"/>
</dbReference>
<evidence type="ECO:0000313" key="2">
    <source>
        <dbReference type="EMBL" id="HGY55751.1"/>
    </source>
</evidence>
<dbReference type="InterPro" id="IPR001036">
    <property type="entry name" value="Acrflvin-R"/>
</dbReference>
<dbReference type="Gene3D" id="3.30.70.1320">
    <property type="entry name" value="Multidrug efflux transporter AcrB pore domain like"/>
    <property type="match status" value="1"/>
</dbReference>
<proteinExistence type="predicted"/>
<feature type="transmembrane region" description="Helical" evidence="1">
    <location>
        <begin position="463"/>
        <end position="485"/>
    </location>
</feature>
<name>A0A7V4U0H1_CALAY</name>
<dbReference type="PANTHER" id="PTHR32063">
    <property type="match status" value="1"/>
</dbReference>
<evidence type="ECO:0000256" key="1">
    <source>
        <dbReference type="SAM" id="Phobius"/>
    </source>
</evidence>
<feature type="transmembrane region" description="Helical" evidence="1">
    <location>
        <begin position="529"/>
        <end position="547"/>
    </location>
</feature>
<feature type="transmembrane region" description="Helical" evidence="1">
    <location>
        <begin position="431"/>
        <end position="457"/>
    </location>
</feature>
<feature type="transmembrane region" description="Helical" evidence="1">
    <location>
        <begin position="984"/>
        <end position="1007"/>
    </location>
</feature>
<dbReference type="Gene3D" id="1.20.1640.10">
    <property type="entry name" value="Multidrug efflux transporter AcrB transmembrane domain"/>
    <property type="match status" value="2"/>
</dbReference>
<dbReference type="Proteomes" id="UP000885779">
    <property type="component" value="Unassembled WGS sequence"/>
</dbReference>
<dbReference type="Pfam" id="PF00873">
    <property type="entry name" value="ACR_tran"/>
    <property type="match status" value="1"/>
</dbReference>
<dbReference type="EMBL" id="DRQG01000081">
    <property type="protein sequence ID" value="HGY55751.1"/>
    <property type="molecule type" value="Genomic_DNA"/>
</dbReference>
<feature type="transmembrane region" description="Helical" evidence="1">
    <location>
        <begin position="852"/>
        <end position="869"/>
    </location>
</feature>